<evidence type="ECO:0000313" key="3">
    <source>
        <dbReference type="Proteomes" id="UP001152607"/>
    </source>
</evidence>
<organism evidence="2 3">
    <name type="scientific">Periconia digitata</name>
    <dbReference type="NCBI Taxonomy" id="1303443"/>
    <lineage>
        <taxon>Eukaryota</taxon>
        <taxon>Fungi</taxon>
        <taxon>Dikarya</taxon>
        <taxon>Ascomycota</taxon>
        <taxon>Pezizomycotina</taxon>
        <taxon>Dothideomycetes</taxon>
        <taxon>Pleosporomycetidae</taxon>
        <taxon>Pleosporales</taxon>
        <taxon>Massarineae</taxon>
        <taxon>Periconiaceae</taxon>
        <taxon>Periconia</taxon>
    </lineage>
</organism>
<proteinExistence type="predicted"/>
<sequence>MFHLPHSPAAQTLVHNGHGRDRHHVIERVRRITELLIQTSLRGACARCRNSMGPSVVHASDGSNVKTAGTEELCTIASPSTGRTKYQNKRSVEILCRGVIILQLHTAQNPHGVSGKCTHGEVCSKTCIKAPSRPRAPLPLVAKLARPEPPPQGIRQL</sequence>
<gene>
    <name evidence="2" type="ORF">PDIGIT_LOCUS8308</name>
</gene>
<protein>
    <submittedName>
        <fullName evidence="2">Uncharacterized protein</fullName>
    </submittedName>
</protein>
<dbReference type="EMBL" id="CAOQHR010000005">
    <property type="protein sequence ID" value="CAI6335229.1"/>
    <property type="molecule type" value="Genomic_DNA"/>
</dbReference>
<evidence type="ECO:0000256" key="1">
    <source>
        <dbReference type="SAM" id="MobiDB-lite"/>
    </source>
</evidence>
<accession>A0A9W4UGD6</accession>
<dbReference type="AlphaFoldDB" id="A0A9W4UGD6"/>
<evidence type="ECO:0000313" key="2">
    <source>
        <dbReference type="EMBL" id="CAI6335229.1"/>
    </source>
</evidence>
<comment type="caution">
    <text evidence="2">The sequence shown here is derived from an EMBL/GenBank/DDBJ whole genome shotgun (WGS) entry which is preliminary data.</text>
</comment>
<name>A0A9W4UGD6_9PLEO</name>
<dbReference type="Proteomes" id="UP001152607">
    <property type="component" value="Unassembled WGS sequence"/>
</dbReference>
<feature type="region of interest" description="Disordered" evidence="1">
    <location>
        <begin position="1"/>
        <end position="21"/>
    </location>
</feature>
<reference evidence="2" key="1">
    <citation type="submission" date="2023-01" db="EMBL/GenBank/DDBJ databases">
        <authorList>
            <person name="Van Ghelder C."/>
            <person name="Rancurel C."/>
        </authorList>
    </citation>
    <scope>NUCLEOTIDE SEQUENCE</scope>
    <source>
        <strain evidence="2">CNCM I-4278</strain>
    </source>
</reference>
<keyword evidence="3" id="KW-1185">Reference proteome</keyword>